<dbReference type="AlphaFoldDB" id="A0A0P0Z291"/>
<proteinExistence type="predicted"/>
<name>A0A0P0Z291_9HYPH</name>
<dbReference type="OrthoDB" id="9914859at2"/>
<feature type="signal peptide" evidence="2">
    <location>
        <begin position="1"/>
        <end position="22"/>
    </location>
</feature>
<evidence type="ECO:0000313" key="3">
    <source>
        <dbReference type="EMBL" id="BAT28088.1"/>
    </source>
</evidence>
<accession>A0A0P0Z291</accession>
<evidence type="ECO:0000256" key="1">
    <source>
        <dbReference type="SAM" id="MobiDB-lite"/>
    </source>
</evidence>
<feature type="region of interest" description="Disordered" evidence="1">
    <location>
        <begin position="29"/>
        <end position="119"/>
    </location>
</feature>
<protein>
    <submittedName>
        <fullName evidence="3">Uncharacterized protein</fullName>
    </submittedName>
</protein>
<sequence length="119" mass="11563">MKIRLALLVAAGLALSPSIATADCHDKSAEGANTISKDGTVAPLQDAEGEAQTGGAAEGTTTNMETAEQGAIAKDGSTMPMAASPGGGDAQKATSPQDVAAQQEGGDTAMASADKACAN</sequence>
<feature type="compositionally biased region" description="Low complexity" evidence="1">
    <location>
        <begin position="50"/>
        <end position="68"/>
    </location>
</feature>
<dbReference type="EMBL" id="LC066377">
    <property type="protein sequence ID" value="BAT28088.1"/>
    <property type="molecule type" value="Genomic_DNA"/>
</dbReference>
<evidence type="ECO:0000256" key="2">
    <source>
        <dbReference type="SAM" id="SignalP"/>
    </source>
</evidence>
<dbReference type="RefSeq" id="WP_062226415.1">
    <property type="nucleotide sequence ID" value="NZ_BBWR01000002.1"/>
</dbReference>
<organism evidence="3">
    <name type="scientific">Aureimonas frigidaquae</name>
    <dbReference type="NCBI Taxonomy" id="424757"/>
    <lineage>
        <taxon>Bacteria</taxon>
        <taxon>Pseudomonadati</taxon>
        <taxon>Pseudomonadota</taxon>
        <taxon>Alphaproteobacteria</taxon>
        <taxon>Hyphomicrobiales</taxon>
        <taxon>Aurantimonadaceae</taxon>
        <taxon>Aureimonas</taxon>
    </lineage>
</organism>
<keyword evidence="2" id="KW-0732">Signal</keyword>
<feature type="chain" id="PRO_5006058004" evidence="2">
    <location>
        <begin position="23"/>
        <end position="119"/>
    </location>
</feature>
<reference evidence="3" key="1">
    <citation type="journal article" date="2015" name="Proc. Natl. Acad. Sci. U.S.A.">
        <title>Bacterial clade with the ribosomal RNA operon on a small plasmid rather than the chromosome.</title>
        <authorList>
            <person name="Anda M."/>
            <person name="Ohtsubo Y."/>
            <person name="Okubo T."/>
            <person name="Sugawara M."/>
            <person name="Nagata Y."/>
            <person name="Tsuda M."/>
            <person name="Minamisawa K."/>
            <person name="Mitsui H."/>
        </authorList>
    </citation>
    <scope>NUCLEOTIDE SEQUENCE</scope>
    <source>
        <strain evidence="3">JCM 14755</strain>
    </source>
</reference>